<evidence type="ECO:0000256" key="2">
    <source>
        <dbReference type="ARBA" id="ARBA00010958"/>
    </source>
</evidence>
<dbReference type="OrthoDB" id="2960936at2759"/>
<feature type="compositionally biased region" description="Polar residues" evidence="12">
    <location>
        <begin position="420"/>
        <end position="430"/>
    </location>
</feature>
<evidence type="ECO:0000256" key="8">
    <source>
        <dbReference type="ARBA" id="ARBA00022927"/>
    </source>
</evidence>
<evidence type="ECO:0000256" key="5">
    <source>
        <dbReference type="ARBA" id="ARBA00022670"/>
    </source>
</evidence>
<comment type="function">
    <text evidence="11">Required for selective autophagic degradation of the nucleus (nucleophagy) as well as for mitophagy which contributes to regulate mitochondrial quantity and quality by eliminating the mitochondria to a basal level to fulfill cellular energy requirements and preventing excess ROS production.</text>
</comment>
<comment type="catalytic activity">
    <reaction evidence="10">
        <text>[protein]-C-terminal L-amino acid-glycyl-phosphatidylethanolamide + H2O = [protein]-C-terminal L-amino acid-glycine + a 1,2-diacyl-sn-glycero-3-phosphoethanolamine</text>
        <dbReference type="Rhea" id="RHEA:67548"/>
        <dbReference type="Rhea" id="RHEA-COMP:17323"/>
        <dbReference type="Rhea" id="RHEA-COMP:17324"/>
        <dbReference type="ChEBI" id="CHEBI:15377"/>
        <dbReference type="ChEBI" id="CHEBI:64612"/>
        <dbReference type="ChEBI" id="CHEBI:172940"/>
        <dbReference type="ChEBI" id="CHEBI:172941"/>
    </reaction>
    <physiologicalReaction direction="left-to-right" evidence="10">
        <dbReference type="Rhea" id="RHEA:67549"/>
    </physiologicalReaction>
</comment>
<keyword evidence="6 11" id="KW-0378">Hydrolase</keyword>
<dbReference type="PANTHER" id="PTHR22624:SF49">
    <property type="entry name" value="CYSTEINE PROTEASE"/>
    <property type="match status" value="1"/>
</dbReference>
<feature type="region of interest" description="Disordered" evidence="12">
    <location>
        <begin position="420"/>
        <end position="485"/>
    </location>
</feature>
<feature type="region of interest" description="Disordered" evidence="12">
    <location>
        <begin position="122"/>
        <end position="160"/>
    </location>
</feature>
<reference evidence="14" key="1">
    <citation type="submission" date="2020-05" db="EMBL/GenBank/DDBJ databases">
        <title>Mycena genomes resolve the evolution of fungal bioluminescence.</title>
        <authorList>
            <person name="Tsai I.J."/>
        </authorList>
    </citation>
    <scope>NUCLEOTIDE SEQUENCE</scope>
    <source>
        <strain evidence="14">171206Taipei</strain>
    </source>
</reference>
<feature type="compositionally biased region" description="Low complexity" evidence="12">
    <location>
        <begin position="431"/>
        <end position="449"/>
    </location>
</feature>
<keyword evidence="9" id="KW-0072">Autophagy</keyword>
<evidence type="ECO:0000256" key="7">
    <source>
        <dbReference type="ARBA" id="ARBA00022807"/>
    </source>
</evidence>
<dbReference type="RefSeq" id="XP_037223057.1">
    <property type="nucleotide sequence ID" value="XM_037360172.1"/>
</dbReference>
<dbReference type="EMBL" id="JACAZF010000003">
    <property type="protein sequence ID" value="KAF7309607.1"/>
    <property type="molecule type" value="Genomic_DNA"/>
</dbReference>
<dbReference type="InterPro" id="IPR038765">
    <property type="entry name" value="Papain-like_cys_pep_sf"/>
</dbReference>
<dbReference type="GO" id="GO:0016485">
    <property type="term" value="P:protein processing"/>
    <property type="evidence" value="ECO:0007669"/>
    <property type="project" value="TreeGrafter"/>
</dbReference>
<sequence length="485" mass="53125">MHNTPSKTASSKSSFYEKAVRYILDSDASSDQSEEEIYLLGLSYDGSRTSTEPEQPQWPAQFYSDFRSRIWCTYRKDFEPIQGGGSQQWTSDTGWGCMIRTGQSLLANSLQTVHVGRDWRRTTSPPRASFFLPTPNSSPKNTHRRKPSIPSPPSLAPTEDTEDHATYVRLLTWFFDSPKAPFSIHRLCLSGQELGTHVGEWFGPSVAAHAIASAVKSYPACGLGVSLAVDGVFYQSSIFEASNPAENDGICSWGARPVLLLLGLRLGLDGVNPIYFSTIKQLLSWPQSAGIAGGRPSSSLYFVGSQGDNLFYLDPHHTRSAIPLRSDTMDPVAQSHATATAYSPTELHSYHCDKVRKMPISSLDPSMLVGFLVQDGQSWTDFRRRVSELPRAIFSVQDEPPAWPTGDLSGDEDDGLALESVTSTSSQDAVNPNSDTSSSNPLSSKDTPSNSKARSSFIMEGLRNKLRSFGRSRTSLSMGEGEPSK</sequence>
<dbReference type="EC" id="3.4.22.-" evidence="11"/>
<evidence type="ECO:0000256" key="12">
    <source>
        <dbReference type="SAM" id="MobiDB-lite"/>
    </source>
</evidence>
<dbReference type="GO" id="GO:0000045">
    <property type="term" value="P:autophagosome assembly"/>
    <property type="evidence" value="ECO:0007669"/>
    <property type="project" value="TreeGrafter"/>
</dbReference>
<protein>
    <recommendedName>
        <fullName evidence="11">Cysteine protease</fullName>
        <ecNumber evidence="11">3.4.22.-</ecNumber>
    </recommendedName>
</protein>
<dbReference type="InterPro" id="IPR046792">
    <property type="entry name" value="Peptidase_C54_cat"/>
</dbReference>
<feature type="domain" description="Peptidase C54 catalytic" evidence="13">
    <location>
        <begin position="60"/>
        <end position="384"/>
    </location>
</feature>
<comment type="subcellular location">
    <subcellularLocation>
        <location evidence="11">Nucleus</location>
    </subcellularLocation>
    <subcellularLocation>
        <location evidence="11">Cytoplasm</location>
    </subcellularLocation>
    <subcellularLocation>
        <location evidence="1">Preautophagosomal structure</location>
    </subcellularLocation>
</comment>
<keyword evidence="15" id="KW-1185">Reference proteome</keyword>
<evidence type="ECO:0000313" key="15">
    <source>
        <dbReference type="Proteomes" id="UP000636479"/>
    </source>
</evidence>
<dbReference type="SUPFAM" id="SSF54001">
    <property type="entry name" value="Cysteine proteinases"/>
    <property type="match status" value="1"/>
</dbReference>
<dbReference type="InterPro" id="IPR005078">
    <property type="entry name" value="Peptidase_C54"/>
</dbReference>
<evidence type="ECO:0000256" key="4">
    <source>
        <dbReference type="ARBA" id="ARBA00022490"/>
    </source>
</evidence>
<keyword evidence="3" id="KW-0813">Transport</keyword>
<keyword evidence="7" id="KW-0788">Thiol protease</keyword>
<keyword evidence="8" id="KW-0653">Protein transport</keyword>
<proteinExistence type="inferred from homology"/>
<accession>A0A8H6T3D2</accession>
<dbReference type="Pfam" id="PF03416">
    <property type="entry name" value="Peptidase_C54"/>
    <property type="match status" value="1"/>
</dbReference>
<evidence type="ECO:0000313" key="14">
    <source>
        <dbReference type="EMBL" id="KAF7309607.1"/>
    </source>
</evidence>
<dbReference type="GO" id="GO:0035973">
    <property type="term" value="P:aggrephagy"/>
    <property type="evidence" value="ECO:0007669"/>
    <property type="project" value="TreeGrafter"/>
</dbReference>
<comment type="caution">
    <text evidence="14">The sequence shown here is derived from an EMBL/GenBank/DDBJ whole genome shotgun (WGS) entry which is preliminary data.</text>
</comment>
<dbReference type="GO" id="GO:0004197">
    <property type="term" value="F:cysteine-type endopeptidase activity"/>
    <property type="evidence" value="ECO:0007669"/>
    <property type="project" value="TreeGrafter"/>
</dbReference>
<evidence type="ECO:0000256" key="11">
    <source>
        <dbReference type="RuleBase" id="RU363115"/>
    </source>
</evidence>
<dbReference type="Proteomes" id="UP000636479">
    <property type="component" value="Unassembled WGS sequence"/>
</dbReference>
<evidence type="ECO:0000256" key="1">
    <source>
        <dbReference type="ARBA" id="ARBA00004329"/>
    </source>
</evidence>
<name>A0A8H6T3D2_9AGAR</name>
<gene>
    <name evidence="14" type="ORF">MIND_00331700</name>
</gene>
<keyword evidence="4 11" id="KW-0963">Cytoplasm</keyword>
<evidence type="ECO:0000259" key="13">
    <source>
        <dbReference type="Pfam" id="PF03416"/>
    </source>
</evidence>
<evidence type="ECO:0000256" key="10">
    <source>
        <dbReference type="ARBA" id="ARBA00029362"/>
    </source>
</evidence>
<comment type="similarity">
    <text evidence="2 11">Belongs to the peptidase C54 family.</text>
</comment>
<dbReference type="GeneID" id="59342688"/>
<dbReference type="GO" id="GO:0000407">
    <property type="term" value="C:phagophore assembly site"/>
    <property type="evidence" value="ECO:0007669"/>
    <property type="project" value="UniProtKB-SubCell"/>
</dbReference>
<keyword evidence="5 11" id="KW-0645">Protease</keyword>
<organism evidence="14 15">
    <name type="scientific">Mycena indigotica</name>
    <dbReference type="NCBI Taxonomy" id="2126181"/>
    <lineage>
        <taxon>Eukaryota</taxon>
        <taxon>Fungi</taxon>
        <taxon>Dikarya</taxon>
        <taxon>Basidiomycota</taxon>
        <taxon>Agaricomycotina</taxon>
        <taxon>Agaricomycetes</taxon>
        <taxon>Agaricomycetidae</taxon>
        <taxon>Agaricales</taxon>
        <taxon>Marasmiineae</taxon>
        <taxon>Mycenaceae</taxon>
        <taxon>Mycena</taxon>
    </lineage>
</organism>
<keyword evidence="11" id="KW-0539">Nucleus</keyword>
<evidence type="ECO:0000256" key="6">
    <source>
        <dbReference type="ARBA" id="ARBA00022801"/>
    </source>
</evidence>
<dbReference type="GO" id="GO:0015031">
    <property type="term" value="P:protein transport"/>
    <property type="evidence" value="ECO:0007669"/>
    <property type="project" value="UniProtKB-KW"/>
</dbReference>
<dbReference type="PANTHER" id="PTHR22624">
    <property type="entry name" value="CYSTEINE PROTEASE ATG4"/>
    <property type="match status" value="1"/>
</dbReference>
<dbReference type="AlphaFoldDB" id="A0A8H6T3D2"/>
<dbReference type="GO" id="GO:0034727">
    <property type="term" value="P:piecemeal microautophagy of the nucleus"/>
    <property type="evidence" value="ECO:0007669"/>
    <property type="project" value="TreeGrafter"/>
</dbReference>
<dbReference type="GO" id="GO:0000423">
    <property type="term" value="P:mitophagy"/>
    <property type="evidence" value="ECO:0007669"/>
    <property type="project" value="TreeGrafter"/>
</dbReference>
<dbReference type="GO" id="GO:0005634">
    <property type="term" value="C:nucleus"/>
    <property type="evidence" value="ECO:0007669"/>
    <property type="project" value="UniProtKB-SubCell"/>
</dbReference>
<dbReference type="GO" id="GO:0019786">
    <property type="term" value="F:protein-phosphatidylethanolamide deconjugating activity"/>
    <property type="evidence" value="ECO:0007669"/>
    <property type="project" value="InterPro"/>
</dbReference>
<evidence type="ECO:0000256" key="9">
    <source>
        <dbReference type="ARBA" id="ARBA00023006"/>
    </source>
</evidence>
<evidence type="ECO:0000256" key="3">
    <source>
        <dbReference type="ARBA" id="ARBA00022448"/>
    </source>
</evidence>